<feature type="region of interest" description="Disordered" evidence="1">
    <location>
        <begin position="426"/>
        <end position="445"/>
    </location>
</feature>
<dbReference type="EMBL" id="JACHGW010000002">
    <property type="protein sequence ID" value="MBB6049975.1"/>
    <property type="molecule type" value="Genomic_DNA"/>
</dbReference>
<gene>
    <name evidence="3" type="ORF">HNQ39_001766</name>
</gene>
<keyword evidence="2" id="KW-1133">Transmembrane helix</keyword>
<protein>
    <submittedName>
        <fullName evidence="3">Uncharacterized protein</fullName>
    </submittedName>
</protein>
<keyword evidence="4" id="KW-1185">Reference proteome</keyword>
<feature type="compositionally biased region" description="Polar residues" evidence="1">
    <location>
        <begin position="512"/>
        <end position="524"/>
    </location>
</feature>
<organism evidence="3 4">
    <name type="scientific">Armatimonas rosea</name>
    <dbReference type="NCBI Taxonomy" id="685828"/>
    <lineage>
        <taxon>Bacteria</taxon>
        <taxon>Bacillati</taxon>
        <taxon>Armatimonadota</taxon>
        <taxon>Armatimonadia</taxon>
        <taxon>Armatimonadales</taxon>
        <taxon>Armatimonadaceae</taxon>
        <taxon>Armatimonas</taxon>
    </lineage>
</organism>
<keyword evidence="2" id="KW-0472">Membrane</keyword>
<dbReference type="RefSeq" id="WP_184194062.1">
    <property type="nucleotide sequence ID" value="NZ_JACHGW010000002.1"/>
</dbReference>
<sequence length="788" mass="86718">MSRKDEILGELEAALREREPADTTTLRAALTQFKQEQQQTPRRIVPARRWLVLAGGTVLAGAALWSVVPQKQPNDIKKSDVALVKSGIDTKKTDVGTKKTDVAQGKSDDAPEKSDIGTKKSLVAFKKIEVASKKSPVVTEKSEAVSLGDDLTYLNAEGFDVYTHKVAAFVRSDAEALRLQLPEVKGADSFVEVPLPQLAAGDSTANSAALRAYQDEKAISDARLQKRVTLAKKAVSFGELLDAIAKETGISISATRSVADDKLTVFCKDKPLRELMRQVTQHFGFVWERTGAEPEFVYRLKQPLRNQFLEEELRNKDKNEALLALDRELESLKKYFALSPEQARVAAESAQGKEKDRLELMGGIGWGPARLYAGLEADDQAALQAGKNLFYGPQGREIPKGLAENTINSLTGHAYIFSDGALTINSQRTKNKSDEPKGGKSPAEMGAKPVMMLSLQHDELGQVSLLAHTGFVDGGGSAMSGVPLATGVSPSASSPKNAEANAAKKNKPAFQKPTTLEGQHQPRQIQKDGHVEPQESWTSADVLEAIHKATGKDVIGDYFTRLVPYRTEKASLFDVLAHACDPLHLRWDEQDGWLTFRSTDFFNMRLKEVPGHLLEKWAALRKKNGRLSPDELREIARLTDNQLDARTMGEGAKALYGLEEWDWVSSSNLRPTWRFYDSLTTSMRTSVQSEKGLSFGALGLDARQKFLTAAYQHNTELLEGIQKGTVPDTFLKNLERVGTMRLSIPAVDAPKKPGEAPFLFLFDMLDKSGEKKVMKQLGPWGTSLSFEN</sequence>
<evidence type="ECO:0000256" key="2">
    <source>
        <dbReference type="SAM" id="Phobius"/>
    </source>
</evidence>
<comment type="caution">
    <text evidence="3">The sequence shown here is derived from an EMBL/GenBank/DDBJ whole genome shotgun (WGS) entry which is preliminary data.</text>
</comment>
<dbReference type="AlphaFoldDB" id="A0A7W9SPA3"/>
<dbReference type="Proteomes" id="UP000520814">
    <property type="component" value="Unassembled WGS sequence"/>
</dbReference>
<feature type="compositionally biased region" description="Low complexity" evidence="1">
    <location>
        <begin position="489"/>
        <end position="503"/>
    </location>
</feature>
<reference evidence="3 4" key="1">
    <citation type="submission" date="2020-08" db="EMBL/GenBank/DDBJ databases">
        <title>Genomic Encyclopedia of Type Strains, Phase IV (KMG-IV): sequencing the most valuable type-strain genomes for metagenomic binning, comparative biology and taxonomic classification.</title>
        <authorList>
            <person name="Goeker M."/>
        </authorList>
    </citation>
    <scope>NUCLEOTIDE SEQUENCE [LARGE SCALE GENOMIC DNA]</scope>
    <source>
        <strain evidence="3 4">DSM 23562</strain>
    </source>
</reference>
<evidence type="ECO:0000313" key="3">
    <source>
        <dbReference type="EMBL" id="MBB6049975.1"/>
    </source>
</evidence>
<feature type="transmembrane region" description="Helical" evidence="2">
    <location>
        <begin position="50"/>
        <end position="68"/>
    </location>
</feature>
<proteinExistence type="predicted"/>
<keyword evidence="2" id="KW-0812">Transmembrane</keyword>
<feature type="region of interest" description="Disordered" evidence="1">
    <location>
        <begin position="486"/>
        <end position="534"/>
    </location>
</feature>
<evidence type="ECO:0000256" key="1">
    <source>
        <dbReference type="SAM" id="MobiDB-lite"/>
    </source>
</evidence>
<name>A0A7W9SPA3_ARMRO</name>
<evidence type="ECO:0000313" key="4">
    <source>
        <dbReference type="Proteomes" id="UP000520814"/>
    </source>
</evidence>
<accession>A0A7W9SPA3</accession>